<dbReference type="PANTHER" id="PTHR34180:SF1">
    <property type="entry name" value="BETA-ALANYL-DOPAMINE_CARCININE HYDROLASE"/>
    <property type="match status" value="1"/>
</dbReference>
<keyword evidence="3" id="KW-1185">Reference proteome</keyword>
<name>A0A934UXQ7_9MICO</name>
<dbReference type="RefSeq" id="WP_200132517.1">
    <property type="nucleotide sequence ID" value="NZ_JAEHOI010000009.1"/>
</dbReference>
<dbReference type="Gene3D" id="1.10.10.2120">
    <property type="match status" value="1"/>
</dbReference>
<dbReference type="InterPro" id="IPR047794">
    <property type="entry name" value="C45_proenzyme-like"/>
</dbReference>
<organism evidence="2 3">
    <name type="scientific">Leucobacter edaphi</name>
    <dbReference type="NCBI Taxonomy" id="2796472"/>
    <lineage>
        <taxon>Bacteria</taxon>
        <taxon>Bacillati</taxon>
        <taxon>Actinomycetota</taxon>
        <taxon>Actinomycetes</taxon>
        <taxon>Micrococcales</taxon>
        <taxon>Microbacteriaceae</taxon>
        <taxon>Leucobacter</taxon>
    </lineage>
</organism>
<dbReference type="InterPro" id="IPR005079">
    <property type="entry name" value="Peptidase_C45_hydrolase"/>
</dbReference>
<gene>
    <name evidence="2" type="ORF">JD292_09540</name>
</gene>
<dbReference type="Gene3D" id="3.60.60.10">
    <property type="entry name" value="Penicillin V Acylase, Chain A"/>
    <property type="match status" value="1"/>
</dbReference>
<dbReference type="NCBIfam" id="NF040521">
    <property type="entry name" value="C45_proenzyme"/>
    <property type="match status" value="1"/>
</dbReference>
<dbReference type="Pfam" id="PF03417">
    <property type="entry name" value="AAT"/>
    <property type="match status" value="1"/>
</dbReference>
<dbReference type="InterPro" id="IPR047801">
    <property type="entry name" value="Peptidase_C45"/>
</dbReference>
<comment type="caution">
    <text evidence="2">The sequence shown here is derived from an EMBL/GenBank/DDBJ whole genome shotgun (WGS) entry which is preliminary data.</text>
</comment>
<dbReference type="AlphaFoldDB" id="A0A934UXQ7"/>
<feature type="domain" description="Peptidase C45 hydrolase" evidence="1">
    <location>
        <begin position="122"/>
        <end position="337"/>
    </location>
</feature>
<sequence>MGWKSETERPHIEVTGATPFEIGLSRGRALAGSLAEASAAYDALFRSVGVTVAAQAVAVEQVLRTLSEWRPAVVAELSGVAEGAGVELAEVVALNARTEILALAGGAPECSTVTAVIDGARVGAQTWDWHIELDRFWHTQVVHGTGLSYAGLTEQGILSKIGINEGGLALHFNILFHAEDGAGGVPMHLLSHAILTECRSVEEALELLGDAPIGSSSALTLLDRERAVALELSPVGVFEIGEVDGSVQRTNHFLNSTPLAGQKTAQAEPDSSARLALIRSRLEGGLPRDEAGLVDLLVSGEGEAPLTCRPDLSLPVGEHWATLATVVTEPERGRIRILDGMPTEAETGAWRVLEI</sequence>
<protein>
    <recommendedName>
        <fullName evidence="1">Peptidase C45 hydrolase domain-containing protein</fullName>
    </recommendedName>
</protein>
<evidence type="ECO:0000313" key="3">
    <source>
        <dbReference type="Proteomes" id="UP000618733"/>
    </source>
</evidence>
<dbReference type="PANTHER" id="PTHR34180">
    <property type="entry name" value="PEPTIDASE C45"/>
    <property type="match status" value="1"/>
</dbReference>
<accession>A0A934UXQ7</accession>
<evidence type="ECO:0000313" key="2">
    <source>
        <dbReference type="EMBL" id="MBK0422315.1"/>
    </source>
</evidence>
<dbReference type="EMBL" id="JAEHOI010000009">
    <property type="protein sequence ID" value="MBK0422315.1"/>
    <property type="molecule type" value="Genomic_DNA"/>
</dbReference>
<dbReference type="Proteomes" id="UP000618733">
    <property type="component" value="Unassembled WGS sequence"/>
</dbReference>
<reference evidence="2" key="1">
    <citation type="submission" date="2020-12" db="EMBL/GenBank/DDBJ databases">
        <title>Leucobacter sp. CAS2, isolated from Chromium sludge.</title>
        <authorList>
            <person name="Xu Z."/>
        </authorList>
    </citation>
    <scope>NUCLEOTIDE SEQUENCE</scope>
    <source>
        <strain evidence="2">CSA2</strain>
    </source>
</reference>
<evidence type="ECO:0000259" key="1">
    <source>
        <dbReference type="Pfam" id="PF03417"/>
    </source>
</evidence>
<proteinExistence type="predicted"/>